<dbReference type="EMBL" id="JAGIOF010000003">
    <property type="protein sequence ID" value="MBP2388399.1"/>
    <property type="molecule type" value="Genomic_DNA"/>
</dbReference>
<protein>
    <recommendedName>
        <fullName evidence="1">Bacterial mobilisation domain-containing protein</fullName>
    </recommendedName>
</protein>
<evidence type="ECO:0000313" key="3">
    <source>
        <dbReference type="Proteomes" id="UP001296993"/>
    </source>
</evidence>
<organism evidence="2 3">
    <name type="scientific">Paeniglutamicibacter kerguelensis</name>
    <dbReference type="NCBI Taxonomy" id="254788"/>
    <lineage>
        <taxon>Bacteria</taxon>
        <taxon>Bacillati</taxon>
        <taxon>Actinomycetota</taxon>
        <taxon>Actinomycetes</taxon>
        <taxon>Micrococcales</taxon>
        <taxon>Micrococcaceae</taxon>
        <taxon>Paeniglutamicibacter</taxon>
    </lineage>
</organism>
<keyword evidence="3" id="KW-1185">Reference proteome</keyword>
<name>A0ABS4XIW1_9MICC</name>
<feature type="domain" description="Bacterial mobilisation" evidence="1">
    <location>
        <begin position="78"/>
        <end position="121"/>
    </location>
</feature>
<evidence type="ECO:0000313" key="2">
    <source>
        <dbReference type="EMBL" id="MBP2388399.1"/>
    </source>
</evidence>
<accession>A0ABS4XIW1</accession>
<dbReference type="Pfam" id="PF05713">
    <property type="entry name" value="MobC"/>
    <property type="match status" value="1"/>
</dbReference>
<evidence type="ECO:0000259" key="1">
    <source>
        <dbReference type="Pfam" id="PF05713"/>
    </source>
</evidence>
<sequence>MRDGMDRKRQANVPGGRMTRRVVKLSVAQDAALRVHATELGVSVPRLLVESTLSSFSGETLKERRDLLTALFTLQRGLAAAGNNINQIARAANATGEIAPELNASLAHLRSTVTRINECLEVLAISDDPS</sequence>
<gene>
    <name evidence="2" type="ORF">JOF47_003972</name>
</gene>
<dbReference type="Proteomes" id="UP001296993">
    <property type="component" value="Unassembled WGS sequence"/>
</dbReference>
<reference evidence="2 3" key="1">
    <citation type="submission" date="2021-03" db="EMBL/GenBank/DDBJ databases">
        <title>Sequencing the genomes of 1000 actinobacteria strains.</title>
        <authorList>
            <person name="Klenk H.-P."/>
        </authorList>
    </citation>
    <scope>NUCLEOTIDE SEQUENCE [LARGE SCALE GENOMIC DNA]</scope>
    <source>
        <strain evidence="2 3">DSM 15797</strain>
    </source>
</reference>
<comment type="caution">
    <text evidence="2">The sequence shown here is derived from an EMBL/GenBank/DDBJ whole genome shotgun (WGS) entry which is preliminary data.</text>
</comment>
<proteinExistence type="predicted"/>
<dbReference type="RefSeq" id="WP_210001979.1">
    <property type="nucleotide sequence ID" value="NZ_BAAAJY010000001.1"/>
</dbReference>
<dbReference type="InterPro" id="IPR008687">
    <property type="entry name" value="MobC"/>
</dbReference>